<dbReference type="InterPro" id="IPR043917">
    <property type="entry name" value="DUF5753"/>
</dbReference>
<dbReference type="InterPro" id="IPR001387">
    <property type="entry name" value="Cro/C1-type_HTH"/>
</dbReference>
<dbReference type="CDD" id="cd00093">
    <property type="entry name" value="HTH_XRE"/>
    <property type="match status" value="1"/>
</dbReference>
<evidence type="ECO:0000313" key="3">
    <source>
        <dbReference type="Proteomes" id="UP000063699"/>
    </source>
</evidence>
<gene>
    <name evidence="2" type="ORF">AOZ06_49990</name>
</gene>
<dbReference type="OrthoDB" id="4966777at2"/>
<dbReference type="SUPFAM" id="SSF47413">
    <property type="entry name" value="lambda repressor-like DNA-binding domains"/>
    <property type="match status" value="1"/>
</dbReference>
<dbReference type="AlphaFoldDB" id="A0A0N7F5D6"/>
<keyword evidence="3" id="KW-1185">Reference proteome</keyword>
<dbReference type="GO" id="GO:0003677">
    <property type="term" value="F:DNA binding"/>
    <property type="evidence" value="ECO:0007669"/>
    <property type="project" value="InterPro"/>
</dbReference>
<feature type="domain" description="DUF5753" evidence="1">
    <location>
        <begin position="107"/>
        <end position="280"/>
    </location>
</feature>
<accession>A0A0N7F5D6</accession>
<dbReference type="Proteomes" id="UP000063699">
    <property type="component" value="Chromosome"/>
</dbReference>
<protein>
    <recommendedName>
        <fullName evidence="1">DUF5753 domain-containing protein</fullName>
    </recommendedName>
</protein>
<evidence type="ECO:0000313" key="2">
    <source>
        <dbReference type="EMBL" id="ALG13935.1"/>
    </source>
</evidence>
<dbReference type="EMBL" id="CP012752">
    <property type="protein sequence ID" value="ALG13935.1"/>
    <property type="molecule type" value="Genomic_DNA"/>
</dbReference>
<name>A0A0N7F5D6_9PSEU</name>
<dbReference type="KEGG" id="kphy:AOZ06_49990"/>
<sequence>MSVSPSPDSDRARLAAALRKIRAATGMSGNRFAQQLDWPQSRVSKIETGAQFPTDDDITAWLEAADAAAEHDAVTELLVRARVEAVSFRQAFKDQGGAVANQRMWLERNRRATTITQFHPALIPGLLQTAAYAREIVALPTGPADLADAPPEDVEQMVAVRIERQEVLYDPGKTVSLVIGEAALWTRFGSVETQLGQLDRLRALIGVRSVDLRILPFANPMPVPPLNGFLILDGSFVSVENLTGRVQFADPDEVAVYQRLFGHLHAAALAGDAAVELIQRVARQLTGSTS</sequence>
<dbReference type="Gene3D" id="1.10.260.40">
    <property type="entry name" value="lambda repressor-like DNA-binding domains"/>
    <property type="match status" value="1"/>
</dbReference>
<reference evidence="2 3" key="1">
    <citation type="submission" date="2015-07" db="EMBL/GenBank/DDBJ databases">
        <title>Genome sequencing of Kibdelosporangium phytohabitans.</title>
        <authorList>
            <person name="Qin S."/>
            <person name="Xing K."/>
        </authorList>
    </citation>
    <scope>NUCLEOTIDE SEQUENCE [LARGE SCALE GENOMIC DNA]</scope>
    <source>
        <strain evidence="2 3">KLBMP1111</strain>
    </source>
</reference>
<dbReference type="STRING" id="860235.AOZ06_49990"/>
<dbReference type="InterPro" id="IPR010982">
    <property type="entry name" value="Lambda_DNA-bd_dom_sf"/>
</dbReference>
<proteinExistence type="predicted"/>
<dbReference type="Pfam" id="PF13560">
    <property type="entry name" value="HTH_31"/>
    <property type="match status" value="1"/>
</dbReference>
<dbReference type="RefSeq" id="WP_054295809.1">
    <property type="nucleotide sequence ID" value="NZ_CP012752.1"/>
</dbReference>
<dbReference type="Pfam" id="PF19054">
    <property type="entry name" value="DUF5753"/>
    <property type="match status" value="1"/>
</dbReference>
<organism evidence="2 3">
    <name type="scientific">Kibdelosporangium phytohabitans</name>
    <dbReference type="NCBI Taxonomy" id="860235"/>
    <lineage>
        <taxon>Bacteria</taxon>
        <taxon>Bacillati</taxon>
        <taxon>Actinomycetota</taxon>
        <taxon>Actinomycetes</taxon>
        <taxon>Pseudonocardiales</taxon>
        <taxon>Pseudonocardiaceae</taxon>
        <taxon>Kibdelosporangium</taxon>
    </lineage>
</organism>
<evidence type="ECO:0000259" key="1">
    <source>
        <dbReference type="Pfam" id="PF19054"/>
    </source>
</evidence>